<dbReference type="Pfam" id="PF07632">
    <property type="entry name" value="Sde182_NH-like"/>
    <property type="match status" value="1"/>
</dbReference>
<dbReference type="KEGG" id="plon:Pla110_17270"/>
<evidence type="ECO:0000259" key="2">
    <source>
        <dbReference type="Pfam" id="PF07632"/>
    </source>
</evidence>
<dbReference type="EMBL" id="CP036281">
    <property type="protein sequence ID" value="QDU80005.1"/>
    <property type="molecule type" value="Genomic_DNA"/>
</dbReference>
<gene>
    <name evidence="3" type="ORF">Pla110_17270</name>
</gene>
<evidence type="ECO:0000313" key="4">
    <source>
        <dbReference type="Proteomes" id="UP000317178"/>
    </source>
</evidence>
<feature type="signal peptide" evidence="1">
    <location>
        <begin position="1"/>
        <end position="21"/>
    </location>
</feature>
<evidence type="ECO:0000256" key="1">
    <source>
        <dbReference type="SAM" id="SignalP"/>
    </source>
</evidence>
<name>A0A518CLA4_9PLAN</name>
<accession>A0A518CLA4</accession>
<dbReference type="InterPro" id="IPR011483">
    <property type="entry name" value="Sde182_NH-like"/>
</dbReference>
<feature type="domain" description="Cellulose-binding Sde182 nucleoside hydrolase-like" evidence="2">
    <location>
        <begin position="26"/>
        <end position="297"/>
    </location>
</feature>
<dbReference type="GO" id="GO:0016799">
    <property type="term" value="F:hydrolase activity, hydrolyzing N-glycosyl compounds"/>
    <property type="evidence" value="ECO:0007669"/>
    <property type="project" value="InterPro"/>
</dbReference>
<feature type="chain" id="PRO_5022144482" description="Cellulose-binding Sde182 nucleoside hydrolase-like domain-containing protein" evidence="1">
    <location>
        <begin position="22"/>
        <end position="340"/>
    </location>
</feature>
<organism evidence="3 4">
    <name type="scientific">Polystyrenella longa</name>
    <dbReference type="NCBI Taxonomy" id="2528007"/>
    <lineage>
        <taxon>Bacteria</taxon>
        <taxon>Pseudomonadati</taxon>
        <taxon>Planctomycetota</taxon>
        <taxon>Planctomycetia</taxon>
        <taxon>Planctomycetales</taxon>
        <taxon>Planctomycetaceae</taxon>
        <taxon>Polystyrenella</taxon>
    </lineage>
</organism>
<dbReference type="RefSeq" id="WP_197440592.1">
    <property type="nucleotide sequence ID" value="NZ_CP036281.1"/>
</dbReference>
<keyword evidence="4" id="KW-1185">Reference proteome</keyword>
<dbReference type="InterPro" id="IPR036452">
    <property type="entry name" value="Ribo_hydro-like"/>
</dbReference>
<evidence type="ECO:0000313" key="3">
    <source>
        <dbReference type="EMBL" id="QDU80005.1"/>
    </source>
</evidence>
<proteinExistence type="predicted"/>
<dbReference type="AlphaFoldDB" id="A0A518CLA4"/>
<reference evidence="3 4" key="1">
    <citation type="submission" date="2019-02" db="EMBL/GenBank/DDBJ databases">
        <title>Deep-cultivation of Planctomycetes and their phenomic and genomic characterization uncovers novel biology.</title>
        <authorList>
            <person name="Wiegand S."/>
            <person name="Jogler M."/>
            <person name="Boedeker C."/>
            <person name="Pinto D."/>
            <person name="Vollmers J."/>
            <person name="Rivas-Marin E."/>
            <person name="Kohn T."/>
            <person name="Peeters S.H."/>
            <person name="Heuer A."/>
            <person name="Rast P."/>
            <person name="Oberbeckmann S."/>
            <person name="Bunk B."/>
            <person name="Jeske O."/>
            <person name="Meyerdierks A."/>
            <person name="Storesund J.E."/>
            <person name="Kallscheuer N."/>
            <person name="Luecker S."/>
            <person name="Lage O.M."/>
            <person name="Pohl T."/>
            <person name="Merkel B.J."/>
            <person name="Hornburger P."/>
            <person name="Mueller R.-W."/>
            <person name="Bruemmer F."/>
            <person name="Labrenz M."/>
            <person name="Spormann A.M."/>
            <person name="Op den Camp H."/>
            <person name="Overmann J."/>
            <person name="Amann R."/>
            <person name="Jetten M.S.M."/>
            <person name="Mascher T."/>
            <person name="Medema M.H."/>
            <person name="Devos D.P."/>
            <person name="Kaster A.-K."/>
            <person name="Ovreas L."/>
            <person name="Rohde M."/>
            <person name="Galperin M.Y."/>
            <person name="Jogler C."/>
        </authorList>
    </citation>
    <scope>NUCLEOTIDE SEQUENCE [LARGE SCALE GENOMIC DNA]</scope>
    <source>
        <strain evidence="3 4">Pla110</strain>
    </source>
</reference>
<sequence precursor="true">MRLFFQTMLCLLLLSGTSLFADDRPRLMILTDIGGDPDDRQSMIRLMVFSNEFRIEGFIATASGTPGELKKAITQPHLIREIVEAYGQVRPNLQKHAEGWPETTDLIAVIKSGNPQRGLKNIGAGHDTEGSQYIIQRVDAGTAEDPLNICIWGGQSDLAQALWRVKQDRGEEGFAQFTKKFRVYDIADQDRIADWMQQQFPGLFYILSKNRPGKDSRTAAFRGMYITGDESLTSKEWINENIRNHRTLGELYPTRTSTLPNKYGCMKEGDTPSWFFFLPMGGNNPNDPSQPGWGGQFRKTESGWYRDDQPDIDIRESVARWRPEFQAEFAKRMSWTTGEK</sequence>
<dbReference type="Proteomes" id="UP000317178">
    <property type="component" value="Chromosome"/>
</dbReference>
<protein>
    <recommendedName>
        <fullName evidence="2">Cellulose-binding Sde182 nucleoside hydrolase-like domain-containing protein</fullName>
    </recommendedName>
</protein>
<dbReference type="Gene3D" id="3.90.245.10">
    <property type="entry name" value="Ribonucleoside hydrolase-like"/>
    <property type="match status" value="1"/>
</dbReference>
<keyword evidence="1" id="KW-0732">Signal</keyword>